<evidence type="ECO:0000313" key="1">
    <source>
        <dbReference type="EMBL" id="CAK7328169.1"/>
    </source>
</evidence>
<sequence length="62" mass="7098">MNNEAQIMVETSHTDSLGLTDKRTIVDSTRKMSLEKELVVEKAMEKEEIYHRENNNDASSSL</sequence>
<comment type="caution">
    <text evidence="1">The sequence shown here is derived from an EMBL/GenBank/DDBJ whole genome shotgun (WGS) entry which is preliminary data.</text>
</comment>
<dbReference type="Proteomes" id="UP001314170">
    <property type="component" value="Unassembled WGS sequence"/>
</dbReference>
<dbReference type="AlphaFoldDB" id="A0AAV1R5T2"/>
<accession>A0AAV1R5T2</accession>
<protein>
    <submittedName>
        <fullName evidence="1">Uncharacterized protein</fullName>
    </submittedName>
</protein>
<reference evidence="1 2" key="1">
    <citation type="submission" date="2024-01" db="EMBL/GenBank/DDBJ databases">
        <authorList>
            <person name="Waweru B."/>
        </authorList>
    </citation>
    <scope>NUCLEOTIDE SEQUENCE [LARGE SCALE GENOMIC DNA]</scope>
</reference>
<evidence type="ECO:0000313" key="2">
    <source>
        <dbReference type="Proteomes" id="UP001314170"/>
    </source>
</evidence>
<keyword evidence="2" id="KW-1185">Reference proteome</keyword>
<dbReference type="EMBL" id="CAWUPB010000893">
    <property type="protein sequence ID" value="CAK7328169.1"/>
    <property type="molecule type" value="Genomic_DNA"/>
</dbReference>
<proteinExistence type="predicted"/>
<feature type="non-terminal residue" evidence="1">
    <location>
        <position position="62"/>
    </location>
</feature>
<name>A0AAV1R5T2_9ROSI</name>
<organism evidence="1 2">
    <name type="scientific">Dovyalis caffra</name>
    <dbReference type="NCBI Taxonomy" id="77055"/>
    <lineage>
        <taxon>Eukaryota</taxon>
        <taxon>Viridiplantae</taxon>
        <taxon>Streptophyta</taxon>
        <taxon>Embryophyta</taxon>
        <taxon>Tracheophyta</taxon>
        <taxon>Spermatophyta</taxon>
        <taxon>Magnoliopsida</taxon>
        <taxon>eudicotyledons</taxon>
        <taxon>Gunneridae</taxon>
        <taxon>Pentapetalae</taxon>
        <taxon>rosids</taxon>
        <taxon>fabids</taxon>
        <taxon>Malpighiales</taxon>
        <taxon>Salicaceae</taxon>
        <taxon>Flacourtieae</taxon>
        <taxon>Dovyalis</taxon>
    </lineage>
</organism>
<gene>
    <name evidence="1" type="ORF">DCAF_LOCUS5889</name>
</gene>